<keyword evidence="2" id="KW-0808">Transferase</keyword>
<dbReference type="Proteomes" id="UP001642464">
    <property type="component" value="Unassembled WGS sequence"/>
</dbReference>
<name>A0ABP0J2L7_9DINO</name>
<gene>
    <name evidence="5" type="ORF">SCF082_LOCUS9932</name>
</gene>
<sequence length="223" mass="25157">MIGLHFLEVLKLFHTTCVPTLWVRNRSRSRAFWCGSFIWWTGWTLRALLKGRTCSCCRRAGRCKHCVRLGDERPGDSLYSALTGSRRTLLWIQRATATTRRVTNEEPLLKAVMEELGPDWTLQIFSDIPPAPSAGEAFRLFRSADIVLGVHGSGQANVVFCRPNTGIIDINLPEPHSQYTAHNSYALNFNYRLVMLQGIGLHQSVNLTVPIHDALDALRSLKK</sequence>
<comment type="caution">
    <text evidence="5">The sequence shown here is derived from an EMBL/GenBank/DDBJ whole genome shotgun (WGS) entry which is preliminary data.</text>
</comment>
<accession>A0ABP0J2L7</accession>
<keyword evidence="6" id="KW-1185">Reference proteome</keyword>
<evidence type="ECO:0000313" key="5">
    <source>
        <dbReference type="EMBL" id="CAK9008591.1"/>
    </source>
</evidence>
<evidence type="ECO:0000259" key="4">
    <source>
        <dbReference type="Pfam" id="PF04577"/>
    </source>
</evidence>
<evidence type="ECO:0000256" key="3">
    <source>
        <dbReference type="ARBA" id="ARBA00023180"/>
    </source>
</evidence>
<evidence type="ECO:0000256" key="1">
    <source>
        <dbReference type="ARBA" id="ARBA00022676"/>
    </source>
</evidence>
<organism evidence="5 6">
    <name type="scientific">Durusdinium trenchii</name>
    <dbReference type="NCBI Taxonomy" id="1381693"/>
    <lineage>
        <taxon>Eukaryota</taxon>
        <taxon>Sar</taxon>
        <taxon>Alveolata</taxon>
        <taxon>Dinophyceae</taxon>
        <taxon>Suessiales</taxon>
        <taxon>Symbiodiniaceae</taxon>
        <taxon>Durusdinium</taxon>
    </lineage>
</organism>
<reference evidence="5 6" key="1">
    <citation type="submission" date="2024-02" db="EMBL/GenBank/DDBJ databases">
        <authorList>
            <person name="Chen Y."/>
            <person name="Shah S."/>
            <person name="Dougan E. K."/>
            <person name="Thang M."/>
            <person name="Chan C."/>
        </authorList>
    </citation>
    <scope>NUCLEOTIDE SEQUENCE [LARGE SCALE GENOMIC DNA]</scope>
</reference>
<evidence type="ECO:0000313" key="6">
    <source>
        <dbReference type="Proteomes" id="UP001642464"/>
    </source>
</evidence>
<proteinExistence type="predicted"/>
<dbReference type="InterPro" id="IPR007657">
    <property type="entry name" value="Glycosyltransferase_61"/>
</dbReference>
<keyword evidence="3" id="KW-0325">Glycoprotein</keyword>
<feature type="domain" description="Glycosyltransferase 61 catalytic" evidence="4">
    <location>
        <begin position="87"/>
        <end position="168"/>
    </location>
</feature>
<dbReference type="Pfam" id="PF04577">
    <property type="entry name" value="Glyco_transf_61"/>
    <property type="match status" value="1"/>
</dbReference>
<dbReference type="EMBL" id="CAXAMM010005780">
    <property type="protein sequence ID" value="CAK9008591.1"/>
    <property type="molecule type" value="Genomic_DNA"/>
</dbReference>
<dbReference type="PANTHER" id="PTHR20961">
    <property type="entry name" value="GLYCOSYLTRANSFERASE"/>
    <property type="match status" value="1"/>
</dbReference>
<protein>
    <recommendedName>
        <fullName evidence="4">Glycosyltransferase 61 catalytic domain-containing protein</fullName>
    </recommendedName>
</protein>
<keyword evidence="1" id="KW-0328">Glycosyltransferase</keyword>
<evidence type="ECO:0000256" key="2">
    <source>
        <dbReference type="ARBA" id="ARBA00022679"/>
    </source>
</evidence>
<dbReference type="InterPro" id="IPR049625">
    <property type="entry name" value="Glyco_transf_61_cat"/>
</dbReference>